<dbReference type="Proteomes" id="UP000675881">
    <property type="component" value="Chromosome 4"/>
</dbReference>
<organism evidence="1 2">
    <name type="scientific">Lepeophtheirus salmonis</name>
    <name type="common">Salmon louse</name>
    <name type="synonym">Caligus salmonis</name>
    <dbReference type="NCBI Taxonomy" id="72036"/>
    <lineage>
        <taxon>Eukaryota</taxon>
        <taxon>Metazoa</taxon>
        <taxon>Ecdysozoa</taxon>
        <taxon>Arthropoda</taxon>
        <taxon>Crustacea</taxon>
        <taxon>Multicrustacea</taxon>
        <taxon>Hexanauplia</taxon>
        <taxon>Copepoda</taxon>
        <taxon>Siphonostomatoida</taxon>
        <taxon>Caligidae</taxon>
        <taxon>Lepeophtheirus</taxon>
    </lineage>
</organism>
<reference evidence="1" key="1">
    <citation type="submission" date="2021-02" db="EMBL/GenBank/DDBJ databases">
        <authorList>
            <person name="Bekaert M."/>
        </authorList>
    </citation>
    <scope>NUCLEOTIDE SEQUENCE</scope>
    <source>
        <strain evidence="1">IoA-00</strain>
    </source>
</reference>
<sequence length="128" mass="14674">MKAEALLQRGETEADSYCWLSLVYVISTLRNIQDLCFWVYHSFFGPYIYQQATTPLSTKDKEDLKKIKKDIYSSIGLSACTPAAIKYGACIGRNMDDIQHRVCQSEFLEFKKMHSDPTKKTALIVHAR</sequence>
<protein>
    <submittedName>
        <fullName evidence="1">(salmon louse) hypothetical protein</fullName>
    </submittedName>
</protein>
<proteinExistence type="predicted"/>
<accession>A0A7R8H7L4</accession>
<evidence type="ECO:0000313" key="1">
    <source>
        <dbReference type="EMBL" id="CAF2925303.1"/>
    </source>
</evidence>
<keyword evidence="2" id="KW-1185">Reference proteome</keyword>
<dbReference type="EMBL" id="HG994583">
    <property type="protein sequence ID" value="CAF2925303.1"/>
    <property type="molecule type" value="Genomic_DNA"/>
</dbReference>
<gene>
    <name evidence="1" type="ORF">LSAA_9152</name>
</gene>
<dbReference type="AlphaFoldDB" id="A0A7R8H7L4"/>
<evidence type="ECO:0000313" key="2">
    <source>
        <dbReference type="Proteomes" id="UP000675881"/>
    </source>
</evidence>
<name>A0A7R8H7L4_LEPSM</name>